<dbReference type="Gene3D" id="3.40.50.1110">
    <property type="entry name" value="SGNH hydrolase"/>
    <property type="match status" value="1"/>
</dbReference>
<evidence type="ECO:0000313" key="3">
    <source>
        <dbReference type="Proteomes" id="UP000510621"/>
    </source>
</evidence>
<protein>
    <submittedName>
        <fullName evidence="2">Arylesterase</fullName>
    </submittedName>
</protein>
<dbReference type="InterPro" id="IPR051532">
    <property type="entry name" value="Ester_Hydrolysis_Enzymes"/>
</dbReference>
<proteinExistence type="predicted"/>
<evidence type="ECO:0000313" key="2">
    <source>
        <dbReference type="EMBL" id="QLQ32112.1"/>
    </source>
</evidence>
<gene>
    <name evidence="2" type="ORF">HZT40_11495</name>
</gene>
<organism evidence="2 3">
    <name type="scientific">Candidatus Thiothrix singaporensis</name>
    <dbReference type="NCBI Taxonomy" id="2799669"/>
    <lineage>
        <taxon>Bacteria</taxon>
        <taxon>Pseudomonadati</taxon>
        <taxon>Pseudomonadota</taxon>
        <taxon>Gammaproteobacteria</taxon>
        <taxon>Thiotrichales</taxon>
        <taxon>Thiotrichaceae</taxon>
        <taxon>Thiothrix</taxon>
    </lineage>
</organism>
<dbReference type="EMBL" id="CP059265">
    <property type="protein sequence ID" value="QLQ32112.1"/>
    <property type="molecule type" value="Genomic_DNA"/>
</dbReference>
<sequence>MLRSLYLIFCLLGFLPVMNTVVMAGEATPMAGNPHHPGVGDSLSAAYGIPVEKGWVNLLQEKLGKQYTVVNGSISGETTAGGLTRLPDALKTHKPAYMLLELGANDGLRGIALDEMRANLEQMIKLAQAADAKVVLIGIKLPPNYEPAFNAKFDAAYVELAQQHSLPLVPFLLEGVADNWDLMQADGLHPTAEAEPKVLENVWKVLEVELPAPHNNG</sequence>
<dbReference type="GO" id="GO:0004622">
    <property type="term" value="F:phosphatidylcholine lysophospholipase activity"/>
    <property type="evidence" value="ECO:0007669"/>
    <property type="project" value="TreeGrafter"/>
</dbReference>
<dbReference type="PANTHER" id="PTHR30383">
    <property type="entry name" value="THIOESTERASE 1/PROTEASE 1/LYSOPHOSPHOLIPASE L1"/>
    <property type="match status" value="1"/>
</dbReference>
<keyword evidence="3" id="KW-1185">Reference proteome</keyword>
<dbReference type="CDD" id="cd01822">
    <property type="entry name" value="Lysophospholipase_L1_like"/>
    <property type="match status" value="1"/>
</dbReference>
<dbReference type="Pfam" id="PF13472">
    <property type="entry name" value="Lipase_GDSL_2"/>
    <property type="match status" value="1"/>
</dbReference>
<dbReference type="InterPro" id="IPR013830">
    <property type="entry name" value="SGNH_hydro"/>
</dbReference>
<dbReference type="InterPro" id="IPR036514">
    <property type="entry name" value="SGNH_hydro_sf"/>
</dbReference>
<dbReference type="PANTHER" id="PTHR30383:SF24">
    <property type="entry name" value="THIOESTERASE 1_PROTEASE 1_LYSOPHOSPHOLIPASE L1"/>
    <property type="match status" value="1"/>
</dbReference>
<accession>A0A7L6ASJ4</accession>
<dbReference type="KEGG" id="this:HZT40_11495"/>
<dbReference type="SUPFAM" id="SSF52266">
    <property type="entry name" value="SGNH hydrolase"/>
    <property type="match status" value="1"/>
</dbReference>
<evidence type="ECO:0000259" key="1">
    <source>
        <dbReference type="Pfam" id="PF13472"/>
    </source>
</evidence>
<feature type="domain" description="SGNH hydrolase-type esterase" evidence="1">
    <location>
        <begin position="39"/>
        <end position="193"/>
    </location>
</feature>
<name>A0A7L6ASJ4_9GAMM</name>
<reference evidence="2" key="1">
    <citation type="submission" date="2020-06" db="EMBL/GenBank/DDBJ databases">
        <title>Analysis procedures for assessing recovery of high quality, complete, closed genomes from Nanopore long read metagenome sequencing.</title>
        <authorList>
            <person name="Bessarab I."/>
            <person name="Arumugam K."/>
            <person name="Haryono M."/>
            <person name="Liu X."/>
            <person name="Roy S."/>
            <person name="Zuniga-Montanez R.E."/>
            <person name="Qiu G."/>
            <person name="Drautz-Moses D.I."/>
            <person name="Law Y.Y."/>
            <person name="Wuertz S."/>
            <person name="Lauro F.M."/>
            <person name="Huson D.H."/>
            <person name="Williams R.B."/>
        </authorList>
    </citation>
    <scope>NUCLEOTIDE SEQUENCE [LARGE SCALE GENOMIC DNA]</scope>
    <source>
        <strain evidence="2">SSD2</strain>
    </source>
</reference>
<dbReference type="Proteomes" id="UP000510621">
    <property type="component" value="Chromosome"/>
</dbReference>
<dbReference type="AlphaFoldDB" id="A0A7L6ASJ4"/>